<dbReference type="SUPFAM" id="SSF56281">
    <property type="entry name" value="Metallo-hydrolase/oxidoreductase"/>
    <property type="match status" value="1"/>
</dbReference>
<dbReference type="EMBL" id="DPIY01000006">
    <property type="protein sequence ID" value="HCT56792.1"/>
    <property type="molecule type" value="Genomic_DNA"/>
</dbReference>
<dbReference type="InterPro" id="IPR036866">
    <property type="entry name" value="RibonucZ/Hydroxyglut_hydro"/>
</dbReference>
<evidence type="ECO:0000313" key="3">
    <source>
        <dbReference type="Proteomes" id="UP000264071"/>
    </source>
</evidence>
<accession>A0A3D4V7T5</accession>
<comment type="caution">
    <text evidence="2">The sequence shown here is derived from an EMBL/GenBank/DDBJ whole genome shotgun (WGS) entry which is preliminary data.</text>
</comment>
<dbReference type="AlphaFoldDB" id="A0A3D4V7T5"/>
<sequence length="378" mass="41139">MPVPHPAMPTGVVTGGARAARGLLCALLVMLAGCHWLRTGRPEPFAPVAGQTVKRIGECPSGCTDSLDIVAMGVGGYLLMPWQDTTQLVMTPPSFTNPTLWWMALGDWWLGSSPNAGRINRRLAALPNAGPDRLSRVRAVLVGHGHYDHLMDLPPLSPLLANATVYGSRTVQHLLAPLETIAPWHVRAVDSLAATDDTHTGQEIVVAPHLRVRAIAWDHAPNIGNIVIANDTERAPRTKLPRTVHGWKLGRVHAYTIDIGTRADTVDVRVFVHDAAGSPDVVRRAASVLRAMPAARHTVAIIAAANFDQAHAYPDILLAHLAPDHVIFGHWEDFFRSSEKPPRIVRGIRGSELVHVVERYQGGRWTALTPGATLRLRF</sequence>
<dbReference type="Proteomes" id="UP000264071">
    <property type="component" value="Unassembled WGS sequence"/>
</dbReference>
<dbReference type="InterPro" id="IPR001279">
    <property type="entry name" value="Metallo-B-lactamas"/>
</dbReference>
<feature type="domain" description="Metallo-beta-lactamase" evidence="1">
    <location>
        <begin position="126"/>
        <end position="223"/>
    </location>
</feature>
<dbReference type="Gene3D" id="3.60.15.10">
    <property type="entry name" value="Ribonuclease Z/Hydroxyacylglutathione hydrolase-like"/>
    <property type="match status" value="1"/>
</dbReference>
<reference evidence="2 3" key="1">
    <citation type="journal article" date="2018" name="Nat. Biotechnol.">
        <title>A standardized bacterial taxonomy based on genome phylogeny substantially revises the tree of life.</title>
        <authorList>
            <person name="Parks D.H."/>
            <person name="Chuvochina M."/>
            <person name="Waite D.W."/>
            <person name="Rinke C."/>
            <person name="Skarshewski A."/>
            <person name="Chaumeil P.A."/>
            <person name="Hugenholtz P."/>
        </authorList>
    </citation>
    <scope>NUCLEOTIDE SEQUENCE [LARGE SCALE GENOMIC DNA]</scope>
    <source>
        <strain evidence="2">UBA8844</strain>
    </source>
</reference>
<gene>
    <name evidence="2" type="ORF">DGD08_06220</name>
</gene>
<name>A0A3D4V7T5_9BACT</name>
<proteinExistence type="predicted"/>
<evidence type="ECO:0000259" key="1">
    <source>
        <dbReference type="Pfam" id="PF12706"/>
    </source>
</evidence>
<evidence type="ECO:0000313" key="2">
    <source>
        <dbReference type="EMBL" id="HCT56792.1"/>
    </source>
</evidence>
<organism evidence="2 3">
    <name type="scientific">Gemmatimonas aurantiaca</name>
    <dbReference type="NCBI Taxonomy" id="173480"/>
    <lineage>
        <taxon>Bacteria</taxon>
        <taxon>Pseudomonadati</taxon>
        <taxon>Gemmatimonadota</taxon>
        <taxon>Gemmatimonadia</taxon>
        <taxon>Gemmatimonadales</taxon>
        <taxon>Gemmatimonadaceae</taxon>
        <taxon>Gemmatimonas</taxon>
    </lineage>
</organism>
<dbReference type="Pfam" id="PF12706">
    <property type="entry name" value="Lactamase_B_2"/>
    <property type="match status" value="1"/>
</dbReference>
<protein>
    <recommendedName>
        <fullName evidence="1">Metallo-beta-lactamase domain-containing protein</fullName>
    </recommendedName>
</protein>